<gene>
    <name evidence="2" type="ORF">BOKJ2_LOCUS10728</name>
</gene>
<dbReference type="EMBL" id="CAJFCW020000005">
    <property type="protein sequence ID" value="CAG9119219.1"/>
    <property type="molecule type" value="Genomic_DNA"/>
</dbReference>
<proteinExistence type="predicted"/>
<dbReference type="EMBL" id="CAJFDH010000005">
    <property type="protein sequence ID" value="CAD5223958.1"/>
    <property type="molecule type" value="Genomic_DNA"/>
</dbReference>
<comment type="caution">
    <text evidence="2">The sequence shown here is derived from an EMBL/GenBank/DDBJ whole genome shotgun (WGS) entry which is preliminary data.</text>
</comment>
<feature type="compositionally biased region" description="Acidic residues" evidence="1">
    <location>
        <begin position="48"/>
        <end position="63"/>
    </location>
</feature>
<name>A0A811L9K1_9BILA</name>
<evidence type="ECO:0000256" key="1">
    <source>
        <dbReference type="SAM" id="MobiDB-lite"/>
    </source>
</evidence>
<feature type="compositionally biased region" description="Basic and acidic residues" evidence="1">
    <location>
        <begin position="86"/>
        <end position="97"/>
    </location>
</feature>
<organism evidence="2 3">
    <name type="scientific">Bursaphelenchus okinawaensis</name>
    <dbReference type="NCBI Taxonomy" id="465554"/>
    <lineage>
        <taxon>Eukaryota</taxon>
        <taxon>Metazoa</taxon>
        <taxon>Ecdysozoa</taxon>
        <taxon>Nematoda</taxon>
        <taxon>Chromadorea</taxon>
        <taxon>Rhabditida</taxon>
        <taxon>Tylenchina</taxon>
        <taxon>Tylenchomorpha</taxon>
        <taxon>Aphelenchoidea</taxon>
        <taxon>Aphelenchoididae</taxon>
        <taxon>Bursaphelenchus</taxon>
    </lineage>
</organism>
<reference evidence="2" key="1">
    <citation type="submission" date="2020-09" db="EMBL/GenBank/DDBJ databases">
        <authorList>
            <person name="Kikuchi T."/>
        </authorList>
    </citation>
    <scope>NUCLEOTIDE SEQUENCE</scope>
    <source>
        <strain evidence="2">SH1</strain>
    </source>
</reference>
<evidence type="ECO:0000313" key="3">
    <source>
        <dbReference type="Proteomes" id="UP000614601"/>
    </source>
</evidence>
<dbReference type="Proteomes" id="UP000783686">
    <property type="component" value="Unassembled WGS sequence"/>
</dbReference>
<protein>
    <submittedName>
        <fullName evidence="2">Uncharacterized protein</fullName>
    </submittedName>
</protein>
<keyword evidence="3" id="KW-1185">Reference proteome</keyword>
<feature type="region of interest" description="Disordered" evidence="1">
    <location>
        <begin position="41"/>
        <end position="109"/>
    </location>
</feature>
<accession>A0A811L9K1</accession>
<dbReference type="Proteomes" id="UP000614601">
    <property type="component" value="Unassembled WGS sequence"/>
</dbReference>
<dbReference type="AlphaFoldDB" id="A0A811L9K1"/>
<evidence type="ECO:0000313" key="2">
    <source>
        <dbReference type="EMBL" id="CAD5223958.1"/>
    </source>
</evidence>
<dbReference type="OrthoDB" id="5593200at2759"/>
<sequence>MGPTPNEPSRQFRTDDDLNEFEQEGWQVGFDVQFNGVGAINIAGSDGEFTDSDGYEGPGDSDDEARREGYTTVPSTWESDEEAEEHTEVKAEEKNVVDSDIPQSSSADNLEGSLRKLDFVGAPIQKEFQKALEQAEAVHLKDSDFKVNSKSKDFHLSEEKVDEIKNVMSNFTLPPLPNWKDQEIDAKLLELIKKG</sequence>